<accession>D0NKQ6</accession>
<gene>
    <name evidence="2" type="ORF">PITG_12520</name>
</gene>
<sequence length="173" mass="18917">MIPADNRCKWKDHSTSILGSSEDTFAEAFALAHVYTPAVYSPVHLTFGLESPSNMLRRSSQVLLATAARACAPRAAPSAATAFRLQSSSFSTIYDHQTPFEDINRHRSDAEQRIAQVPIVELASVVAVCDGGGGALGHPVEYIQLDTRKHNIPQTCKYCGVRYKMKEGYHAGH</sequence>
<proteinExistence type="predicted"/>
<evidence type="ECO:0000313" key="2">
    <source>
        <dbReference type="EMBL" id="EEY60192.1"/>
    </source>
</evidence>
<dbReference type="Pfam" id="PF10276">
    <property type="entry name" value="zf-CHCC"/>
    <property type="match status" value="1"/>
</dbReference>
<name>D0NKQ6_PHYIT</name>
<evidence type="ECO:0000313" key="3">
    <source>
        <dbReference type="Proteomes" id="UP000006643"/>
    </source>
</evidence>
<dbReference type="GO" id="GO:0006120">
    <property type="term" value="P:mitochondrial electron transport, NADH to ubiquinone"/>
    <property type="evidence" value="ECO:0007669"/>
    <property type="project" value="TreeGrafter"/>
</dbReference>
<dbReference type="EMBL" id="DS028143">
    <property type="protein sequence ID" value="EEY60192.1"/>
    <property type="molecule type" value="Genomic_DNA"/>
</dbReference>
<dbReference type="InterPro" id="IPR019401">
    <property type="entry name" value="Znf_CHCC"/>
</dbReference>
<dbReference type="PANTHER" id="PTHR13156">
    <property type="entry name" value="NADH-UBIQUINONE OXIDOREDUCTASE 13 KD-A SUBUNIT"/>
    <property type="match status" value="1"/>
</dbReference>
<dbReference type="AlphaFoldDB" id="D0NKQ6"/>
<dbReference type="STRING" id="403677.D0NKQ6"/>
<dbReference type="PANTHER" id="PTHR13156:SF0">
    <property type="entry name" value="NADH DEHYDROGENASE [UBIQUINONE] IRON-SULFUR PROTEIN 6, MITOCHONDRIAL"/>
    <property type="match status" value="1"/>
</dbReference>
<dbReference type="Gene3D" id="2.60.260.40">
    <property type="entry name" value="q5lls5 like domains"/>
    <property type="match status" value="1"/>
</dbReference>
<dbReference type="GeneID" id="9478349"/>
<evidence type="ECO:0000259" key="1">
    <source>
        <dbReference type="Pfam" id="PF10276"/>
    </source>
</evidence>
<keyword evidence="3" id="KW-1185">Reference proteome</keyword>
<dbReference type="FunFam" id="2.60.260.40:FF:000001">
    <property type="entry name" value="NADH dehydrogenase [ubiquinone] iron-sulfur protein 6, mitochondrial"/>
    <property type="match status" value="1"/>
</dbReference>
<feature type="domain" description="Zinc finger CHCC-type" evidence="1">
    <location>
        <begin position="126"/>
        <end position="163"/>
    </location>
</feature>
<dbReference type="HOGENOM" id="CLU_132350_0_0_1"/>
<dbReference type="eggNOG" id="KOG3456">
    <property type="taxonomic scope" value="Eukaryota"/>
</dbReference>
<dbReference type="RefSeq" id="XP_002900399.1">
    <property type="nucleotide sequence ID" value="XM_002900353.1"/>
</dbReference>
<dbReference type="OrthoDB" id="307899at2759"/>
<dbReference type="Proteomes" id="UP000006643">
    <property type="component" value="Unassembled WGS sequence"/>
</dbReference>
<organism evidence="2 3">
    <name type="scientific">Phytophthora infestans (strain T30-4)</name>
    <name type="common">Potato late blight agent</name>
    <dbReference type="NCBI Taxonomy" id="403677"/>
    <lineage>
        <taxon>Eukaryota</taxon>
        <taxon>Sar</taxon>
        <taxon>Stramenopiles</taxon>
        <taxon>Oomycota</taxon>
        <taxon>Peronosporomycetes</taxon>
        <taxon>Peronosporales</taxon>
        <taxon>Peronosporaceae</taxon>
        <taxon>Phytophthora</taxon>
    </lineage>
</organism>
<dbReference type="OMA" id="MKEGYHG"/>
<dbReference type="GO" id="GO:0005739">
    <property type="term" value="C:mitochondrion"/>
    <property type="evidence" value="ECO:0007669"/>
    <property type="project" value="GOC"/>
</dbReference>
<dbReference type="VEuPathDB" id="FungiDB:PITG_12520"/>
<reference evidence="3" key="1">
    <citation type="journal article" date="2009" name="Nature">
        <title>Genome sequence and analysis of the Irish potato famine pathogen Phytophthora infestans.</title>
        <authorList>
            <consortium name="The Broad Institute Genome Sequencing Platform"/>
            <person name="Haas B.J."/>
            <person name="Kamoun S."/>
            <person name="Zody M.C."/>
            <person name="Jiang R.H."/>
            <person name="Handsaker R.E."/>
            <person name="Cano L.M."/>
            <person name="Grabherr M."/>
            <person name="Kodira C.D."/>
            <person name="Raffaele S."/>
            <person name="Torto-Alalibo T."/>
            <person name="Bozkurt T.O."/>
            <person name="Ah-Fong A.M."/>
            <person name="Alvarado L."/>
            <person name="Anderson V.L."/>
            <person name="Armstrong M.R."/>
            <person name="Avrova A."/>
            <person name="Baxter L."/>
            <person name="Beynon J."/>
            <person name="Boevink P.C."/>
            <person name="Bollmann S.R."/>
            <person name="Bos J.I."/>
            <person name="Bulone V."/>
            <person name="Cai G."/>
            <person name="Cakir C."/>
            <person name="Carrington J.C."/>
            <person name="Chawner M."/>
            <person name="Conti L."/>
            <person name="Costanzo S."/>
            <person name="Ewan R."/>
            <person name="Fahlgren N."/>
            <person name="Fischbach M.A."/>
            <person name="Fugelstad J."/>
            <person name="Gilroy E.M."/>
            <person name="Gnerre S."/>
            <person name="Green P.J."/>
            <person name="Grenville-Briggs L.J."/>
            <person name="Griffith J."/>
            <person name="Grunwald N.J."/>
            <person name="Horn K."/>
            <person name="Horner N.R."/>
            <person name="Hu C.H."/>
            <person name="Huitema E."/>
            <person name="Jeong D.H."/>
            <person name="Jones A.M."/>
            <person name="Jones J.D."/>
            <person name="Jones R.W."/>
            <person name="Karlsson E.K."/>
            <person name="Kunjeti S.G."/>
            <person name="Lamour K."/>
            <person name="Liu Z."/>
            <person name="Ma L."/>
            <person name="Maclean D."/>
            <person name="Chibucos M.C."/>
            <person name="McDonald H."/>
            <person name="McWalters J."/>
            <person name="Meijer H.J."/>
            <person name="Morgan W."/>
            <person name="Morris P.F."/>
            <person name="Munro C.A."/>
            <person name="O'Neill K."/>
            <person name="Ospina-Giraldo M."/>
            <person name="Pinzon A."/>
            <person name="Pritchard L."/>
            <person name="Ramsahoye B."/>
            <person name="Ren Q."/>
            <person name="Restrepo S."/>
            <person name="Roy S."/>
            <person name="Sadanandom A."/>
            <person name="Savidor A."/>
            <person name="Schornack S."/>
            <person name="Schwartz D.C."/>
            <person name="Schumann U.D."/>
            <person name="Schwessinger B."/>
            <person name="Seyer L."/>
            <person name="Sharpe T."/>
            <person name="Silvar C."/>
            <person name="Song J."/>
            <person name="Studholme D.J."/>
            <person name="Sykes S."/>
            <person name="Thines M."/>
            <person name="van de Vondervoort P.J."/>
            <person name="Phuntumart V."/>
            <person name="Wawra S."/>
            <person name="Weide R."/>
            <person name="Win J."/>
            <person name="Young C."/>
            <person name="Zhou S."/>
            <person name="Fry W."/>
            <person name="Meyers B.C."/>
            <person name="van West P."/>
            <person name="Ristaino J."/>
            <person name="Govers F."/>
            <person name="Birch P.R."/>
            <person name="Whisson S.C."/>
            <person name="Judelson H.S."/>
            <person name="Nusbaum C."/>
        </authorList>
    </citation>
    <scope>NUCLEOTIDE SEQUENCE [LARGE SCALE GENOMIC DNA]</scope>
    <source>
        <strain evidence="3">T30-4</strain>
    </source>
</reference>
<dbReference type="KEGG" id="pif:PITG_12520"/>
<dbReference type="InParanoid" id="D0NKQ6"/>
<protein>
    <recommendedName>
        <fullName evidence="1">Zinc finger CHCC-type domain-containing protein</fullName>
    </recommendedName>
</protein>